<comment type="caution">
    <text evidence="2">The sequence shown here is derived from an EMBL/GenBank/DDBJ whole genome shotgun (WGS) entry which is preliminary data.</text>
</comment>
<evidence type="ECO:0000256" key="1">
    <source>
        <dbReference type="SAM" id="Coils"/>
    </source>
</evidence>
<evidence type="ECO:0000313" key="2">
    <source>
        <dbReference type="EMBL" id="KAK1355465.1"/>
    </source>
</evidence>
<name>A0AAD8GWU8_9APIA</name>
<organism evidence="2 3">
    <name type="scientific">Heracleum sosnowskyi</name>
    <dbReference type="NCBI Taxonomy" id="360622"/>
    <lineage>
        <taxon>Eukaryota</taxon>
        <taxon>Viridiplantae</taxon>
        <taxon>Streptophyta</taxon>
        <taxon>Embryophyta</taxon>
        <taxon>Tracheophyta</taxon>
        <taxon>Spermatophyta</taxon>
        <taxon>Magnoliopsida</taxon>
        <taxon>eudicotyledons</taxon>
        <taxon>Gunneridae</taxon>
        <taxon>Pentapetalae</taxon>
        <taxon>asterids</taxon>
        <taxon>campanulids</taxon>
        <taxon>Apiales</taxon>
        <taxon>Apiaceae</taxon>
        <taxon>Apioideae</taxon>
        <taxon>apioid superclade</taxon>
        <taxon>Tordylieae</taxon>
        <taxon>Tordyliinae</taxon>
        <taxon>Heracleum</taxon>
    </lineage>
</organism>
<gene>
    <name evidence="2" type="ORF">POM88_048721</name>
</gene>
<dbReference type="EMBL" id="JAUIZM010000011">
    <property type="protein sequence ID" value="KAK1355465.1"/>
    <property type="molecule type" value="Genomic_DNA"/>
</dbReference>
<proteinExistence type="predicted"/>
<reference evidence="2" key="1">
    <citation type="submission" date="2023-02" db="EMBL/GenBank/DDBJ databases">
        <title>Genome of toxic invasive species Heracleum sosnowskyi carries increased number of genes despite the absence of recent whole-genome duplications.</title>
        <authorList>
            <person name="Schelkunov M."/>
            <person name="Shtratnikova V."/>
            <person name="Makarenko M."/>
            <person name="Klepikova A."/>
            <person name="Omelchenko D."/>
            <person name="Novikova G."/>
            <person name="Obukhova E."/>
            <person name="Bogdanov V."/>
            <person name="Penin A."/>
            <person name="Logacheva M."/>
        </authorList>
    </citation>
    <scope>NUCLEOTIDE SEQUENCE</scope>
    <source>
        <strain evidence="2">Hsosn_3</strain>
        <tissue evidence="2">Leaf</tissue>
    </source>
</reference>
<dbReference type="AlphaFoldDB" id="A0AAD8GWU8"/>
<reference evidence="2" key="2">
    <citation type="submission" date="2023-05" db="EMBL/GenBank/DDBJ databases">
        <authorList>
            <person name="Schelkunov M.I."/>
        </authorList>
    </citation>
    <scope>NUCLEOTIDE SEQUENCE</scope>
    <source>
        <strain evidence="2">Hsosn_3</strain>
        <tissue evidence="2">Leaf</tissue>
    </source>
</reference>
<protein>
    <submittedName>
        <fullName evidence="2">Uncharacterized protein</fullName>
    </submittedName>
</protein>
<keyword evidence="1" id="KW-0175">Coiled coil</keyword>
<dbReference type="Proteomes" id="UP001237642">
    <property type="component" value="Unassembled WGS sequence"/>
</dbReference>
<evidence type="ECO:0000313" key="3">
    <source>
        <dbReference type="Proteomes" id="UP001237642"/>
    </source>
</evidence>
<feature type="coiled-coil region" evidence="1">
    <location>
        <begin position="32"/>
        <end position="59"/>
    </location>
</feature>
<sequence length="110" mass="12843">MQNIVINPSKVENLKKETELRAKEKGESESRKLKAENKVLELSLQLKSLQKNIDEEKVEIKKLNVPFKLPKYEELMKAKFEATSKIKELTDVHGAWLPPWLEVHVFRCQS</sequence>
<keyword evidence="3" id="KW-1185">Reference proteome</keyword>
<accession>A0AAD8GWU8</accession>